<dbReference type="SUPFAM" id="SSF53098">
    <property type="entry name" value="Ribonuclease H-like"/>
    <property type="match status" value="1"/>
</dbReference>
<evidence type="ECO:0000313" key="1">
    <source>
        <dbReference type="EMBL" id="RHY18354.1"/>
    </source>
</evidence>
<dbReference type="EMBL" id="QUSY01003211">
    <property type="protein sequence ID" value="RHY18354.1"/>
    <property type="molecule type" value="Genomic_DNA"/>
</dbReference>
<proteinExistence type="predicted"/>
<dbReference type="VEuPathDB" id="FungiDB:H310_09751"/>
<dbReference type="AlphaFoldDB" id="A0A418AG99"/>
<organism evidence="1 2">
    <name type="scientific">Aphanomyces invadans</name>
    <dbReference type="NCBI Taxonomy" id="157072"/>
    <lineage>
        <taxon>Eukaryota</taxon>
        <taxon>Sar</taxon>
        <taxon>Stramenopiles</taxon>
        <taxon>Oomycota</taxon>
        <taxon>Saprolegniomycetes</taxon>
        <taxon>Saprolegniales</taxon>
        <taxon>Verrucalvaceae</taxon>
        <taxon>Aphanomyces</taxon>
    </lineage>
</organism>
<reference evidence="1 2" key="1">
    <citation type="submission" date="2018-08" db="EMBL/GenBank/DDBJ databases">
        <title>Aphanomyces genome sequencing and annotation.</title>
        <authorList>
            <person name="Minardi D."/>
            <person name="Oidtmann B."/>
            <person name="Van Der Giezen M."/>
            <person name="Studholme D.J."/>
        </authorList>
    </citation>
    <scope>NUCLEOTIDE SEQUENCE [LARGE SCALE GENOMIC DNA]</scope>
    <source>
        <strain evidence="1 2">NJM0002</strain>
    </source>
</reference>
<evidence type="ECO:0008006" key="3">
    <source>
        <dbReference type="Google" id="ProtNLM"/>
    </source>
</evidence>
<keyword evidence="2" id="KW-1185">Reference proteome</keyword>
<dbReference type="Proteomes" id="UP000285060">
    <property type="component" value="Unassembled WGS sequence"/>
</dbReference>
<protein>
    <recommendedName>
        <fullName evidence="3">DUF659 domain-containing protein</fullName>
    </recommendedName>
</protein>
<accession>A0A418AG99</accession>
<comment type="caution">
    <text evidence="1">The sequence shown here is derived from an EMBL/GenBank/DDBJ whole genome shotgun (WGS) entry which is preliminary data.</text>
</comment>
<dbReference type="InterPro" id="IPR012337">
    <property type="entry name" value="RNaseH-like_sf"/>
</dbReference>
<sequence length="322" mass="36433">MELRRESAANLLEKLLNCKLCLLGSIRKPAPGFVLTTDEEDVENPMNDTNAEVEREEGRSCKTNEHFINPPMFCFCTDSPSVMVKLRKDCLNTKDLVFAYGCAPHAIHNLCMDLIKNFPGVKIVLKQVVLILYTKTRWGTVFFAAQRVSKVKAACAAQPGEILNADLDIDISDDLYMLLTDPAYWRGVAAMESLFKTISCCLTYMKEDEATFLAVYACFLAIKYHIKTLDLSVMEALHLNDDDICEMIRLIHHRFSTIYSEAHALVFCTDPLFTSMRRSMAFRFDEKFLHLGKGSINQQSKAPIARISFFDGKRDPASIDVV</sequence>
<evidence type="ECO:0000313" key="2">
    <source>
        <dbReference type="Proteomes" id="UP000285060"/>
    </source>
</evidence>
<name>A0A418AG99_9STRA</name>
<gene>
    <name evidence="1" type="ORF">DYB32_010394</name>
</gene>